<comment type="caution">
    <text evidence="1">The sequence shown here is derived from an EMBL/GenBank/DDBJ whole genome shotgun (WGS) entry which is preliminary data.</text>
</comment>
<gene>
    <name evidence="1" type="ORF">MJO28_000902</name>
</gene>
<evidence type="ECO:0000313" key="2">
    <source>
        <dbReference type="Proteomes" id="UP001060170"/>
    </source>
</evidence>
<reference evidence="2" key="1">
    <citation type="journal article" date="2018" name="BMC Genomics">
        <title>Genomic insights into host adaptation between the wheat stripe rust pathogen (Puccinia striiformis f. sp. tritici) and the barley stripe rust pathogen (Puccinia striiformis f. sp. hordei).</title>
        <authorList>
            <person name="Xia C."/>
            <person name="Wang M."/>
            <person name="Yin C."/>
            <person name="Cornejo O.E."/>
            <person name="Hulbert S.H."/>
            <person name="Chen X."/>
        </authorList>
    </citation>
    <scope>NUCLEOTIDE SEQUENCE [LARGE SCALE GENOMIC DNA]</scope>
    <source>
        <strain evidence="2">93-210</strain>
    </source>
</reference>
<dbReference type="Proteomes" id="UP001060170">
    <property type="component" value="Chromosome 1"/>
</dbReference>
<organism evidence="1 2">
    <name type="scientific">Puccinia striiformis f. sp. tritici</name>
    <dbReference type="NCBI Taxonomy" id="168172"/>
    <lineage>
        <taxon>Eukaryota</taxon>
        <taxon>Fungi</taxon>
        <taxon>Dikarya</taxon>
        <taxon>Basidiomycota</taxon>
        <taxon>Pucciniomycotina</taxon>
        <taxon>Pucciniomycetes</taxon>
        <taxon>Pucciniales</taxon>
        <taxon>Pucciniaceae</taxon>
        <taxon>Puccinia</taxon>
    </lineage>
</organism>
<protein>
    <submittedName>
        <fullName evidence="1">Uncharacterized protein</fullName>
    </submittedName>
</protein>
<proteinExistence type="predicted"/>
<name>A0ACC0F0X9_9BASI</name>
<sequence length="120" mass="13724">MFSATWPTSVECLDKDFVDGIVRILVRADELNVEVLTDTKGKEWKLFTTSKDLVVNGHNNTSKDKIILLCVRKKLKEYMIFCCVCLNSSQLIPSSQEIITDIVSLLFLPNKQKWMLELKG</sequence>
<keyword evidence="2" id="KW-1185">Reference proteome</keyword>
<reference evidence="2" key="2">
    <citation type="journal article" date="2018" name="Mol. Plant Microbe Interact.">
        <title>Genome sequence resources for the wheat stripe rust pathogen (Puccinia striiformis f. sp. tritici) and the barley stripe rust pathogen (Puccinia striiformis f. sp. hordei).</title>
        <authorList>
            <person name="Xia C."/>
            <person name="Wang M."/>
            <person name="Yin C."/>
            <person name="Cornejo O.E."/>
            <person name="Hulbert S.H."/>
            <person name="Chen X."/>
        </authorList>
    </citation>
    <scope>NUCLEOTIDE SEQUENCE [LARGE SCALE GENOMIC DNA]</scope>
    <source>
        <strain evidence="2">93-210</strain>
    </source>
</reference>
<reference evidence="1 2" key="3">
    <citation type="journal article" date="2022" name="Microbiol. Spectr.">
        <title>Folding features and dynamics of 3D genome architecture in plant fungal pathogens.</title>
        <authorList>
            <person name="Xia C."/>
        </authorList>
    </citation>
    <scope>NUCLEOTIDE SEQUENCE [LARGE SCALE GENOMIC DNA]</scope>
    <source>
        <strain evidence="1 2">93-210</strain>
    </source>
</reference>
<evidence type="ECO:0000313" key="1">
    <source>
        <dbReference type="EMBL" id="KAI7962808.1"/>
    </source>
</evidence>
<accession>A0ACC0F0X9</accession>
<dbReference type="EMBL" id="CM045865">
    <property type="protein sequence ID" value="KAI7962808.1"/>
    <property type="molecule type" value="Genomic_DNA"/>
</dbReference>